<feature type="domain" description="YrdC-like" evidence="12">
    <location>
        <begin position="8"/>
        <end position="189"/>
    </location>
</feature>
<gene>
    <name evidence="13" type="ORF">HRQ91_06400</name>
</gene>
<evidence type="ECO:0000313" key="13">
    <source>
        <dbReference type="EMBL" id="QTQ14116.1"/>
    </source>
</evidence>
<protein>
    <recommendedName>
        <fullName evidence="10">L-threonylcarbamoyladenylate synthase</fullName>
        <ecNumber evidence="3">2.7.7.87</ecNumber>
    </recommendedName>
    <alternativeName>
        <fullName evidence="10">L-threonylcarbamoyladenylate synthase</fullName>
    </alternativeName>
</protein>
<reference evidence="13 14" key="1">
    <citation type="journal article" date="2021" name="Microbiol. Resour. Announc.">
        <title>Complete Genome Sequences of Three Human Oral Treponema parvum Isolates.</title>
        <authorList>
            <person name="Zeng H."/>
            <person name="Watt R.M."/>
        </authorList>
    </citation>
    <scope>NUCLEOTIDE SEQUENCE [LARGE SCALE GENOMIC DNA]</scope>
    <source>
        <strain evidence="13 14">ATCC 700770</strain>
    </source>
</reference>
<dbReference type="KEGG" id="tpav:HRQ91_06400"/>
<evidence type="ECO:0000256" key="8">
    <source>
        <dbReference type="ARBA" id="ARBA00022741"/>
    </source>
</evidence>
<evidence type="ECO:0000256" key="4">
    <source>
        <dbReference type="ARBA" id="ARBA00022490"/>
    </source>
</evidence>
<evidence type="ECO:0000256" key="1">
    <source>
        <dbReference type="ARBA" id="ARBA00004496"/>
    </source>
</evidence>
<evidence type="ECO:0000256" key="11">
    <source>
        <dbReference type="ARBA" id="ARBA00048366"/>
    </source>
</evidence>
<dbReference type="GO" id="GO:0005524">
    <property type="term" value="F:ATP binding"/>
    <property type="evidence" value="ECO:0007669"/>
    <property type="project" value="UniProtKB-KW"/>
</dbReference>
<dbReference type="PROSITE" id="PS51163">
    <property type="entry name" value="YRDC"/>
    <property type="match status" value="1"/>
</dbReference>
<keyword evidence="5" id="KW-0808">Transferase</keyword>
<accession>A0A975IEM9</accession>
<sequence>MICRKSDEDSALKASSLLRKGKIVILPTDTVYGFSGIADGHGDGTAFKTADLIRRIKGRGEAKPMIELIARPQDIYKYTDTEIPLKLLEKWPGALTLIVKNKNSDKTTAFRCPGDAWLRKVIESCGFPIYSTSVNRSGRPVLHKISEICEEFEKYCDLIVDAGDTEDSIPSTIVSLVQPHIKIVRQGEVKVEL</sequence>
<dbReference type="GO" id="GO:0008033">
    <property type="term" value="P:tRNA processing"/>
    <property type="evidence" value="ECO:0007669"/>
    <property type="project" value="UniProtKB-KW"/>
</dbReference>
<keyword evidence="6" id="KW-0819">tRNA processing</keyword>
<evidence type="ECO:0000256" key="7">
    <source>
        <dbReference type="ARBA" id="ARBA00022695"/>
    </source>
</evidence>
<organism evidence="13 14">
    <name type="scientific">Treponema parvum</name>
    <dbReference type="NCBI Taxonomy" id="138851"/>
    <lineage>
        <taxon>Bacteria</taxon>
        <taxon>Pseudomonadati</taxon>
        <taxon>Spirochaetota</taxon>
        <taxon>Spirochaetia</taxon>
        <taxon>Spirochaetales</taxon>
        <taxon>Treponemataceae</taxon>
        <taxon>Treponema</taxon>
    </lineage>
</organism>
<dbReference type="Proteomes" id="UP000671908">
    <property type="component" value="Chromosome"/>
</dbReference>
<evidence type="ECO:0000256" key="2">
    <source>
        <dbReference type="ARBA" id="ARBA00007663"/>
    </source>
</evidence>
<dbReference type="SUPFAM" id="SSF55821">
    <property type="entry name" value="YrdC/RibB"/>
    <property type="match status" value="1"/>
</dbReference>
<evidence type="ECO:0000313" key="14">
    <source>
        <dbReference type="Proteomes" id="UP000671908"/>
    </source>
</evidence>
<dbReference type="PANTHER" id="PTHR17490">
    <property type="entry name" value="SUA5"/>
    <property type="match status" value="1"/>
</dbReference>
<dbReference type="GO" id="GO:0006450">
    <property type="term" value="P:regulation of translational fidelity"/>
    <property type="evidence" value="ECO:0007669"/>
    <property type="project" value="TreeGrafter"/>
</dbReference>
<proteinExistence type="inferred from homology"/>
<keyword evidence="8" id="KW-0547">Nucleotide-binding</keyword>
<dbReference type="GO" id="GO:0061710">
    <property type="term" value="F:L-threonylcarbamoyladenylate synthase"/>
    <property type="evidence" value="ECO:0007669"/>
    <property type="project" value="UniProtKB-EC"/>
</dbReference>
<name>A0A975IEM9_9SPIR</name>
<dbReference type="GO" id="GO:0000049">
    <property type="term" value="F:tRNA binding"/>
    <property type="evidence" value="ECO:0007669"/>
    <property type="project" value="TreeGrafter"/>
</dbReference>
<dbReference type="Gene3D" id="3.90.870.10">
    <property type="entry name" value="DHBP synthase"/>
    <property type="match status" value="1"/>
</dbReference>
<dbReference type="InterPro" id="IPR017945">
    <property type="entry name" value="DHBP_synth_RibB-like_a/b_dom"/>
</dbReference>
<evidence type="ECO:0000256" key="5">
    <source>
        <dbReference type="ARBA" id="ARBA00022679"/>
    </source>
</evidence>
<dbReference type="GO" id="GO:0003725">
    <property type="term" value="F:double-stranded RNA binding"/>
    <property type="evidence" value="ECO:0007669"/>
    <property type="project" value="InterPro"/>
</dbReference>
<evidence type="ECO:0000256" key="3">
    <source>
        <dbReference type="ARBA" id="ARBA00012584"/>
    </source>
</evidence>
<keyword evidence="7" id="KW-0548">Nucleotidyltransferase</keyword>
<comment type="catalytic activity">
    <reaction evidence="11">
        <text>L-threonine + hydrogencarbonate + ATP = L-threonylcarbamoyladenylate + diphosphate + H2O</text>
        <dbReference type="Rhea" id="RHEA:36407"/>
        <dbReference type="ChEBI" id="CHEBI:15377"/>
        <dbReference type="ChEBI" id="CHEBI:17544"/>
        <dbReference type="ChEBI" id="CHEBI:30616"/>
        <dbReference type="ChEBI" id="CHEBI:33019"/>
        <dbReference type="ChEBI" id="CHEBI:57926"/>
        <dbReference type="ChEBI" id="CHEBI:73682"/>
        <dbReference type="EC" id="2.7.7.87"/>
    </reaction>
</comment>
<dbReference type="PANTHER" id="PTHR17490:SF16">
    <property type="entry name" value="THREONYLCARBAMOYL-AMP SYNTHASE"/>
    <property type="match status" value="1"/>
</dbReference>
<dbReference type="EMBL" id="CP054142">
    <property type="protein sequence ID" value="QTQ14116.1"/>
    <property type="molecule type" value="Genomic_DNA"/>
</dbReference>
<dbReference type="RefSeq" id="WP_210118801.1">
    <property type="nucleotide sequence ID" value="NZ_CP054142.1"/>
</dbReference>
<dbReference type="InterPro" id="IPR006070">
    <property type="entry name" value="Sua5-like_dom"/>
</dbReference>
<dbReference type="EC" id="2.7.7.87" evidence="3"/>
<dbReference type="InterPro" id="IPR050156">
    <property type="entry name" value="TC-AMP_synthase_SUA5"/>
</dbReference>
<keyword evidence="4" id="KW-0963">Cytoplasm</keyword>
<keyword evidence="9" id="KW-0067">ATP-binding</keyword>
<comment type="similarity">
    <text evidence="2">Belongs to the SUA5 family.</text>
</comment>
<dbReference type="AlphaFoldDB" id="A0A975IEM9"/>
<evidence type="ECO:0000256" key="6">
    <source>
        <dbReference type="ARBA" id="ARBA00022694"/>
    </source>
</evidence>
<dbReference type="GO" id="GO:0005737">
    <property type="term" value="C:cytoplasm"/>
    <property type="evidence" value="ECO:0007669"/>
    <property type="project" value="UniProtKB-SubCell"/>
</dbReference>
<dbReference type="Pfam" id="PF01300">
    <property type="entry name" value="Sua5_yciO_yrdC"/>
    <property type="match status" value="1"/>
</dbReference>
<comment type="subcellular location">
    <subcellularLocation>
        <location evidence="1">Cytoplasm</location>
    </subcellularLocation>
</comment>
<evidence type="ECO:0000256" key="9">
    <source>
        <dbReference type="ARBA" id="ARBA00022840"/>
    </source>
</evidence>
<keyword evidence="14" id="KW-1185">Reference proteome</keyword>
<evidence type="ECO:0000256" key="10">
    <source>
        <dbReference type="ARBA" id="ARBA00029774"/>
    </source>
</evidence>
<evidence type="ECO:0000259" key="12">
    <source>
        <dbReference type="PROSITE" id="PS51163"/>
    </source>
</evidence>